<dbReference type="GO" id="GO:0005737">
    <property type="term" value="C:cytoplasm"/>
    <property type="evidence" value="ECO:0007669"/>
    <property type="project" value="TreeGrafter"/>
</dbReference>
<reference evidence="12" key="1">
    <citation type="submission" date="2017-09" db="EMBL/GenBank/DDBJ databases">
        <title>Depth-based differentiation of microbial function through sediment-hosted aquifers and enrichment of novel symbionts in the deep terrestrial subsurface.</title>
        <authorList>
            <person name="Probst A.J."/>
            <person name="Ladd B."/>
            <person name="Jarett J.K."/>
            <person name="Geller-Mcgrath D.E."/>
            <person name="Sieber C.M.K."/>
            <person name="Emerson J.B."/>
            <person name="Anantharaman K."/>
            <person name="Thomas B.C."/>
            <person name="Malmstrom R."/>
            <person name="Stieglmeier M."/>
            <person name="Klingl A."/>
            <person name="Woyke T."/>
            <person name="Ryan C.M."/>
            <person name="Banfield J.F."/>
        </authorList>
    </citation>
    <scope>NUCLEOTIDE SEQUENCE [LARGE SCALE GENOMIC DNA]</scope>
</reference>
<keyword evidence="3 8" id="KW-0863">Zinc-finger</keyword>
<evidence type="ECO:0000313" key="11">
    <source>
        <dbReference type="EMBL" id="PIU99267.1"/>
    </source>
</evidence>
<comment type="similarity">
    <text evidence="6">Belongs to the DnaJ family.</text>
</comment>
<dbReference type="EMBL" id="PEVH01000022">
    <property type="protein sequence ID" value="PIU99267.1"/>
    <property type="molecule type" value="Genomic_DNA"/>
</dbReference>
<dbReference type="PROSITE" id="PS51188">
    <property type="entry name" value="ZF_CR"/>
    <property type="match status" value="1"/>
</dbReference>
<dbReference type="Gene3D" id="2.60.260.20">
    <property type="entry name" value="Urease metallochaperone UreE, N-terminal domain"/>
    <property type="match status" value="1"/>
</dbReference>
<feature type="non-terminal residue" evidence="11">
    <location>
        <position position="255"/>
    </location>
</feature>
<dbReference type="GO" id="GO:0051082">
    <property type="term" value="F:unfolded protein binding"/>
    <property type="evidence" value="ECO:0007669"/>
    <property type="project" value="InterPro"/>
</dbReference>
<keyword evidence="5" id="KW-0143">Chaperone</keyword>
<comment type="caution">
    <text evidence="11">The sequence shown here is derived from an EMBL/GenBank/DDBJ whole genome shotgun (WGS) entry which is preliminary data.</text>
</comment>
<keyword evidence="2" id="KW-0677">Repeat</keyword>
<dbReference type="CDD" id="cd06257">
    <property type="entry name" value="DnaJ"/>
    <property type="match status" value="1"/>
</dbReference>
<evidence type="ECO:0000259" key="9">
    <source>
        <dbReference type="PROSITE" id="PS50076"/>
    </source>
</evidence>
<evidence type="ECO:0000256" key="5">
    <source>
        <dbReference type="ARBA" id="ARBA00023186"/>
    </source>
</evidence>
<dbReference type="InterPro" id="IPR008971">
    <property type="entry name" value="HSP40/DnaJ_pept-bd"/>
</dbReference>
<dbReference type="Proteomes" id="UP000230131">
    <property type="component" value="Unassembled WGS sequence"/>
</dbReference>
<dbReference type="AlphaFoldDB" id="A0A2M7B811"/>
<evidence type="ECO:0000256" key="2">
    <source>
        <dbReference type="ARBA" id="ARBA00022737"/>
    </source>
</evidence>
<evidence type="ECO:0000259" key="10">
    <source>
        <dbReference type="PROSITE" id="PS51188"/>
    </source>
</evidence>
<dbReference type="InterPro" id="IPR001623">
    <property type="entry name" value="DnaJ_domain"/>
</dbReference>
<feature type="domain" description="CR-type" evidence="10">
    <location>
        <begin position="147"/>
        <end position="229"/>
    </location>
</feature>
<dbReference type="InterPro" id="IPR001305">
    <property type="entry name" value="HSP_DnaJ_Cys-rich_dom"/>
</dbReference>
<dbReference type="PRINTS" id="PR00625">
    <property type="entry name" value="JDOMAIN"/>
</dbReference>
<keyword evidence="4 8" id="KW-0862">Zinc</keyword>
<evidence type="ECO:0000313" key="12">
    <source>
        <dbReference type="Proteomes" id="UP000230131"/>
    </source>
</evidence>
<dbReference type="Pfam" id="PF00684">
    <property type="entry name" value="DnaJ_CXXCXGXG"/>
    <property type="match status" value="1"/>
</dbReference>
<evidence type="ECO:0000256" key="4">
    <source>
        <dbReference type="ARBA" id="ARBA00022833"/>
    </source>
</evidence>
<dbReference type="CDD" id="cd10719">
    <property type="entry name" value="DnaJ_zf"/>
    <property type="match status" value="1"/>
</dbReference>
<organism evidence="11 12">
    <name type="scientific">Candidatus Wolfebacteria bacterium CG03_land_8_20_14_0_80_36_15</name>
    <dbReference type="NCBI Taxonomy" id="1975067"/>
    <lineage>
        <taxon>Bacteria</taxon>
        <taxon>Candidatus Wolfeibacteriota</taxon>
    </lineage>
</organism>
<dbReference type="GO" id="GO:0042026">
    <property type="term" value="P:protein refolding"/>
    <property type="evidence" value="ECO:0007669"/>
    <property type="project" value="TreeGrafter"/>
</dbReference>
<feature type="domain" description="J" evidence="9">
    <location>
        <begin position="4"/>
        <end position="73"/>
    </location>
</feature>
<dbReference type="PANTHER" id="PTHR43096">
    <property type="entry name" value="DNAJ HOMOLOG 1, MITOCHONDRIAL-RELATED"/>
    <property type="match status" value="1"/>
</dbReference>
<feature type="zinc finger region" description="CR-type" evidence="8">
    <location>
        <begin position="147"/>
        <end position="229"/>
    </location>
</feature>
<dbReference type="PROSITE" id="PS50076">
    <property type="entry name" value="DNAJ_2"/>
    <property type="match status" value="1"/>
</dbReference>
<evidence type="ECO:0000256" key="3">
    <source>
        <dbReference type="ARBA" id="ARBA00022771"/>
    </source>
</evidence>
<evidence type="ECO:0000256" key="6">
    <source>
        <dbReference type="ARBA" id="ARBA00061004"/>
    </source>
</evidence>
<dbReference type="PANTHER" id="PTHR43096:SF52">
    <property type="entry name" value="DNAJ HOMOLOG 1, MITOCHONDRIAL-RELATED"/>
    <property type="match status" value="1"/>
</dbReference>
<dbReference type="PROSITE" id="PS00636">
    <property type="entry name" value="DNAJ_1"/>
    <property type="match status" value="1"/>
</dbReference>
<dbReference type="InterPro" id="IPR036410">
    <property type="entry name" value="HSP_DnaJ_Cys-rich_dom_sf"/>
</dbReference>
<accession>A0A2M7B811</accession>
<gene>
    <name evidence="11" type="ORF">COS59_00710</name>
</gene>
<dbReference type="GO" id="GO:0008270">
    <property type="term" value="F:zinc ion binding"/>
    <property type="evidence" value="ECO:0007669"/>
    <property type="project" value="UniProtKB-KW"/>
</dbReference>
<dbReference type="SUPFAM" id="SSF57938">
    <property type="entry name" value="DnaJ/Hsp40 cysteine-rich domain"/>
    <property type="match status" value="1"/>
</dbReference>
<protein>
    <recommendedName>
        <fullName evidence="7">Chaperone protein DnaJ</fullName>
    </recommendedName>
</protein>
<evidence type="ECO:0000256" key="1">
    <source>
        <dbReference type="ARBA" id="ARBA00022723"/>
    </source>
</evidence>
<dbReference type="SUPFAM" id="SSF46565">
    <property type="entry name" value="Chaperone J-domain"/>
    <property type="match status" value="1"/>
</dbReference>
<dbReference type="FunFam" id="2.10.230.10:FF:000002">
    <property type="entry name" value="Molecular chaperone DnaJ"/>
    <property type="match status" value="1"/>
</dbReference>
<keyword evidence="1 8" id="KW-0479">Metal-binding</keyword>
<proteinExistence type="inferred from homology"/>
<dbReference type="InterPro" id="IPR018253">
    <property type="entry name" value="DnaJ_domain_CS"/>
</dbReference>
<dbReference type="GO" id="GO:0031072">
    <property type="term" value="F:heat shock protein binding"/>
    <property type="evidence" value="ECO:0007669"/>
    <property type="project" value="InterPro"/>
</dbReference>
<dbReference type="Pfam" id="PF00226">
    <property type="entry name" value="DnaJ"/>
    <property type="match status" value="1"/>
</dbReference>
<dbReference type="SUPFAM" id="SSF49493">
    <property type="entry name" value="HSP40/DnaJ peptide-binding domain"/>
    <property type="match status" value="1"/>
</dbReference>
<name>A0A2M7B811_9BACT</name>
<evidence type="ECO:0000256" key="7">
    <source>
        <dbReference type="ARBA" id="ARBA00067609"/>
    </source>
</evidence>
<sequence length="255" mass="28859">MKKDYYKILGVNENASQEEIKKAFYKLAHQYHPHKAGKDEGRFKELNEKFKEINEAYQTLSDSKKRAQYDRFGATPDFDFEGMPFSDFGFSAGAEFDPSQFSDFTDLGDIFDAIFEGLGVRQKRRTYKRGSDLEFVQEIRLEEAFRGATKNLKFKTFLKCEKCKGKGYDEKSGFNKCSVCGGRGEIKETKNTFFGSFSQIKTCEKCFGTGQIPNKICEACKGSGRILGEREVKIQILPGVKDNQIIKVSGMGEAG</sequence>
<dbReference type="Gene3D" id="1.10.287.110">
    <property type="entry name" value="DnaJ domain"/>
    <property type="match status" value="1"/>
</dbReference>
<dbReference type="SMART" id="SM00271">
    <property type="entry name" value="DnaJ"/>
    <property type="match status" value="1"/>
</dbReference>
<dbReference type="InterPro" id="IPR036869">
    <property type="entry name" value="J_dom_sf"/>
</dbReference>
<dbReference type="Gene3D" id="2.10.230.10">
    <property type="entry name" value="Heat shock protein DnaJ, cysteine-rich domain"/>
    <property type="match status" value="1"/>
</dbReference>
<evidence type="ECO:0000256" key="8">
    <source>
        <dbReference type="PROSITE-ProRule" id="PRU00546"/>
    </source>
</evidence>